<reference evidence="2" key="1">
    <citation type="submission" date="2019-02" db="EMBL/GenBank/DDBJ databases">
        <authorList>
            <person name="Gruber-Vodicka R. H."/>
            <person name="Seah K. B. B."/>
        </authorList>
    </citation>
    <scope>NUCLEOTIDE SEQUENCE</scope>
    <source>
        <strain evidence="2">BECK_DK161</strain>
        <strain evidence="1">BECK_DK47</strain>
    </source>
</reference>
<evidence type="ECO:0000313" key="1">
    <source>
        <dbReference type="EMBL" id="VFJ51939.1"/>
    </source>
</evidence>
<sequence>MTVPYRPLVAHPDKSIGDEAGNLIIHGDNLHALKALPPRYAGKVDCIFIETKT</sequence>
<protein>
    <submittedName>
        <fullName evidence="2">Uncharacterized protein</fullName>
    </submittedName>
</protein>
<dbReference type="AlphaFoldDB" id="A0A450SJV0"/>
<name>A0A450SJV0_9GAMM</name>
<gene>
    <name evidence="1" type="ORF">BECKDK2373B_GA0170837_103511</name>
    <name evidence="2" type="ORF">BECKDK2373C_GA0170839_104032</name>
</gene>
<evidence type="ECO:0000313" key="2">
    <source>
        <dbReference type="EMBL" id="VFJ53780.1"/>
    </source>
</evidence>
<accession>A0A450SJV0</accession>
<dbReference type="EMBL" id="CAADEX010000035">
    <property type="protein sequence ID" value="VFJ51939.1"/>
    <property type="molecule type" value="Genomic_DNA"/>
</dbReference>
<proteinExistence type="predicted"/>
<organism evidence="2">
    <name type="scientific">Candidatus Kentrum sp. DK</name>
    <dbReference type="NCBI Taxonomy" id="2126562"/>
    <lineage>
        <taxon>Bacteria</taxon>
        <taxon>Pseudomonadati</taxon>
        <taxon>Pseudomonadota</taxon>
        <taxon>Gammaproteobacteria</taxon>
        <taxon>Candidatus Kentrum</taxon>
    </lineage>
</organism>
<dbReference type="EMBL" id="CAADEY010000040">
    <property type="protein sequence ID" value="VFJ53780.1"/>
    <property type="molecule type" value="Genomic_DNA"/>
</dbReference>